<organism evidence="3 4">
    <name type="scientific">Rhizophagus irregularis</name>
    <dbReference type="NCBI Taxonomy" id="588596"/>
    <lineage>
        <taxon>Eukaryota</taxon>
        <taxon>Fungi</taxon>
        <taxon>Fungi incertae sedis</taxon>
        <taxon>Mucoromycota</taxon>
        <taxon>Glomeromycotina</taxon>
        <taxon>Glomeromycetes</taxon>
        <taxon>Glomerales</taxon>
        <taxon>Glomeraceae</taxon>
        <taxon>Rhizophagus</taxon>
    </lineage>
</organism>
<reference evidence="3" key="1">
    <citation type="submission" date="2020-05" db="EMBL/GenBank/DDBJ databases">
        <authorList>
            <person name="Rincon C."/>
            <person name="Sanders R I."/>
            <person name="Robbins C."/>
            <person name="Chaturvedi A."/>
        </authorList>
    </citation>
    <scope>NUCLEOTIDE SEQUENCE</scope>
    <source>
        <strain evidence="3">CHB12</strain>
    </source>
</reference>
<gene>
    <name evidence="3" type="ORF">CHRIB12_LOCUS23295</name>
</gene>
<protein>
    <submittedName>
        <fullName evidence="3">Uncharacterized protein</fullName>
    </submittedName>
</protein>
<dbReference type="OrthoDB" id="2438342at2759"/>
<feature type="coiled-coil region" evidence="1">
    <location>
        <begin position="130"/>
        <end position="164"/>
    </location>
</feature>
<proteinExistence type="predicted"/>
<dbReference type="EMBL" id="CAGKOT010000088">
    <property type="protein sequence ID" value="CAB5394369.1"/>
    <property type="molecule type" value="Genomic_DNA"/>
</dbReference>
<evidence type="ECO:0000256" key="1">
    <source>
        <dbReference type="SAM" id="Coils"/>
    </source>
</evidence>
<sequence length="586" mass="67083">MFDPAYSELLDTNQELRGELQDEIFINKSNEKKIRSLDKKFKDEVGSIQDGQIIELENKVGSLKARIRILIDKKISINALDMATTNLIANVNRGLDRIENHIRGVGTPMQNPANVIDGIRGSLNTIRVTLQNITAERDQYQNILNDTNNRERDLGNQLRDSRNQNLRFQRLLDKSRVRVERTVRERDNAQGERDLAMLAYKIERQESCRWMFSYRDKDRRVQGLLREKFAKQLLYQRDTNLPANDPYTNGTPAINTPAIFTVWLRHKYREVMAGNAELALQSLIQERFNQGDSPDVYESRIRKHIVGFADDQVLPALYTHLPLDLRNSGKIYMAIRGAGHQTVDNFFADLRKCWVERQVGPNMFSQNQIQPQVSYQGATSADFEKLNTKIASLEAQLAESMQVHSKLAQRLHLPENVINSNNAPIYDKYINEELERRLGVIETHLAELLRKDTVDTNSTLNDHSNEGLEKRLGQIEAHLTKLAKKDSRDAKTFQRRRSESSPFGGFEKRLGQIEALLAKLARGSKSKSGRVHMVTADEQSSADFFDNDTTSPSKPEDNDDDSDNSSTESDSEKRDTNIYITYGKKK</sequence>
<evidence type="ECO:0000313" key="4">
    <source>
        <dbReference type="Proteomes" id="UP000684084"/>
    </source>
</evidence>
<feature type="region of interest" description="Disordered" evidence="2">
    <location>
        <begin position="483"/>
        <end position="505"/>
    </location>
</feature>
<keyword evidence="1" id="KW-0175">Coiled coil</keyword>
<accession>A0A916A0P6</accession>
<feature type="compositionally biased region" description="Polar residues" evidence="2">
    <location>
        <begin position="537"/>
        <end position="550"/>
    </location>
</feature>
<comment type="caution">
    <text evidence="3">The sequence shown here is derived from an EMBL/GenBank/DDBJ whole genome shotgun (WGS) entry which is preliminary data.</text>
</comment>
<dbReference type="AlphaFoldDB" id="A0A916A0P6"/>
<evidence type="ECO:0000313" key="3">
    <source>
        <dbReference type="EMBL" id="CAB5394369.1"/>
    </source>
</evidence>
<dbReference type="Proteomes" id="UP000684084">
    <property type="component" value="Unassembled WGS sequence"/>
</dbReference>
<name>A0A916A0P6_9GLOM</name>
<feature type="region of interest" description="Disordered" evidence="2">
    <location>
        <begin position="522"/>
        <end position="586"/>
    </location>
</feature>
<evidence type="ECO:0000256" key="2">
    <source>
        <dbReference type="SAM" id="MobiDB-lite"/>
    </source>
</evidence>
<feature type="compositionally biased region" description="Basic and acidic residues" evidence="2">
    <location>
        <begin position="483"/>
        <end position="499"/>
    </location>
</feature>